<reference evidence="2" key="2">
    <citation type="journal article" date="2015" name="Data Brief">
        <title>Shoot transcriptome of the giant reed, Arundo donax.</title>
        <authorList>
            <person name="Barrero R.A."/>
            <person name="Guerrero F.D."/>
            <person name="Moolhuijzen P."/>
            <person name="Goolsby J.A."/>
            <person name="Tidwell J."/>
            <person name="Bellgard S.E."/>
            <person name="Bellgard M.I."/>
        </authorList>
    </citation>
    <scope>NUCLEOTIDE SEQUENCE</scope>
    <source>
        <tissue evidence="2">Shoot tissue taken approximately 20 cm above the soil surface</tissue>
    </source>
</reference>
<evidence type="ECO:0000256" key="1">
    <source>
        <dbReference type="SAM" id="MobiDB-lite"/>
    </source>
</evidence>
<organism evidence="2">
    <name type="scientific">Arundo donax</name>
    <name type="common">Giant reed</name>
    <name type="synonym">Donax arundinaceus</name>
    <dbReference type="NCBI Taxonomy" id="35708"/>
    <lineage>
        <taxon>Eukaryota</taxon>
        <taxon>Viridiplantae</taxon>
        <taxon>Streptophyta</taxon>
        <taxon>Embryophyta</taxon>
        <taxon>Tracheophyta</taxon>
        <taxon>Spermatophyta</taxon>
        <taxon>Magnoliopsida</taxon>
        <taxon>Liliopsida</taxon>
        <taxon>Poales</taxon>
        <taxon>Poaceae</taxon>
        <taxon>PACMAD clade</taxon>
        <taxon>Arundinoideae</taxon>
        <taxon>Arundineae</taxon>
        <taxon>Arundo</taxon>
    </lineage>
</organism>
<dbReference type="EMBL" id="GBRH01204541">
    <property type="protein sequence ID" value="JAD93354.1"/>
    <property type="molecule type" value="Transcribed_RNA"/>
</dbReference>
<evidence type="ECO:0000313" key="2">
    <source>
        <dbReference type="EMBL" id="JAD93354.1"/>
    </source>
</evidence>
<sequence>MTQGVRFKKLDLQMSWDMLDSHADSPLAAPRATGHRLGRPQPPHPGRKPPHGHLPRLRLPRGGPRFVATLPLTAAAAHVPFQQRRRGPAPPPTAGRGGRRRRLKRPPAQAARRPERRRGQSSARSGGGGAVPGAHLRLWLGTARCAGGIGR</sequence>
<dbReference type="AlphaFoldDB" id="A0A0A9DXQ4"/>
<proteinExistence type="predicted"/>
<reference evidence="2" key="1">
    <citation type="submission" date="2014-09" db="EMBL/GenBank/DDBJ databases">
        <authorList>
            <person name="Magalhaes I.L.F."/>
            <person name="Oliveira U."/>
            <person name="Santos F.R."/>
            <person name="Vidigal T.H.D.A."/>
            <person name="Brescovit A.D."/>
            <person name="Santos A.J."/>
        </authorList>
    </citation>
    <scope>NUCLEOTIDE SEQUENCE</scope>
    <source>
        <tissue evidence="2">Shoot tissue taken approximately 20 cm above the soil surface</tissue>
    </source>
</reference>
<feature type="compositionally biased region" description="Basic residues" evidence="1">
    <location>
        <begin position="45"/>
        <end position="59"/>
    </location>
</feature>
<accession>A0A0A9DXQ4</accession>
<name>A0A0A9DXQ4_ARUDO</name>
<feature type="region of interest" description="Disordered" evidence="1">
    <location>
        <begin position="23"/>
        <end position="134"/>
    </location>
</feature>
<protein>
    <submittedName>
        <fullName evidence="2">Uncharacterized protein</fullName>
    </submittedName>
</protein>